<dbReference type="GeneID" id="14871816"/>
<dbReference type="RefSeq" id="XP_004358102.1">
    <property type="nucleotide sequence ID" value="XM_004358045.1"/>
</dbReference>
<feature type="compositionally biased region" description="Low complexity" evidence="1">
    <location>
        <begin position="672"/>
        <end position="683"/>
    </location>
</feature>
<feature type="transmembrane region" description="Helical" evidence="2">
    <location>
        <begin position="162"/>
        <end position="182"/>
    </location>
</feature>
<feature type="transmembrane region" description="Helical" evidence="2">
    <location>
        <begin position="194"/>
        <end position="219"/>
    </location>
</feature>
<gene>
    <name evidence="3" type="ORF">DFA_06856</name>
</gene>
<dbReference type="Pfam" id="PF02466">
    <property type="entry name" value="Tim17"/>
    <property type="match status" value="1"/>
</dbReference>
<feature type="transmembrane region" description="Helical" evidence="2">
    <location>
        <begin position="39"/>
        <end position="58"/>
    </location>
</feature>
<evidence type="ECO:0000313" key="3">
    <source>
        <dbReference type="EMBL" id="EGG19756.1"/>
    </source>
</evidence>
<sequence length="683" mass="76465">MSEQTLDVNIVGDPVKGVTFTTLNESPDADLQFAQLTGMGYLGGSLFGVSIGLAESVINQPAPGKSRRTHILDCLGKNTAKYANTTASMILCFSGIRKLLHYGTPMNEYSISNNILSGFITGTVVKAPGGAVKAAVGGAVGATLGLIVSLGKRKPEWIINKYYIIGCVAMMMIDYDYLLRVINKEHTTSCGFSLYVNVTCIILHYTFIYEIIMPFACWVEFGNYKTYLTFANHTNYDSLFPTIRAAEQLGNPSGPILLYKDKTLTTLLDQEVEVDVTLLRIYVSSPTQQPQLAQQSNFSNLEQLEAYLNGLGITSQETVKDKSPFMDRENAVESVARIIEEMYWSYHSKNLTRDDHPFFTCLTGAGMGKTTFGRECHRLLREFNFSDNKISQAMKSSLYIFIDFNGGGDRLTESDLSTKPDSISVALEKRIFARAIMHKSFDVISKHLTQVPDELFSFGSTFRYLRKKSGISNDDIPITIFLHLDEFPLAHDFVVENNHPSFVNTMIEGLGTYRCNGETESDANNEKVFLIPLLTGTTSKDIIIYHSKNIHHFFPGLWSRINLDGQVSNPVFVNQSDLQSFETSEEEVAKEEIKATKNPIIKAKNVQVEEEQEEEQEIIEEINETKTSQRTAKKKEVQPVESKKSSARLTDKKRAIDELDEEEKDLEIDQVPKTPSTKSAKKP</sequence>
<evidence type="ECO:0000256" key="1">
    <source>
        <dbReference type="SAM" id="MobiDB-lite"/>
    </source>
</evidence>
<feature type="region of interest" description="Disordered" evidence="1">
    <location>
        <begin position="621"/>
        <end position="683"/>
    </location>
</feature>
<keyword evidence="2" id="KW-1133">Transmembrane helix</keyword>
<dbReference type="OrthoDB" id="2315391at2759"/>
<dbReference type="EMBL" id="GL883013">
    <property type="protein sequence ID" value="EGG19756.1"/>
    <property type="molecule type" value="Genomic_DNA"/>
</dbReference>
<protein>
    <submittedName>
        <fullName evidence="3">Uncharacterized protein</fullName>
    </submittedName>
</protein>
<reference evidence="4" key="1">
    <citation type="journal article" date="2011" name="Genome Res.">
        <title>Phylogeny-wide analysis of social amoeba genomes highlights ancient origins for complex intercellular communication.</title>
        <authorList>
            <person name="Heidel A.J."/>
            <person name="Lawal H.M."/>
            <person name="Felder M."/>
            <person name="Schilde C."/>
            <person name="Helps N.R."/>
            <person name="Tunggal B."/>
            <person name="Rivero F."/>
            <person name="John U."/>
            <person name="Schleicher M."/>
            <person name="Eichinger L."/>
            <person name="Platzer M."/>
            <person name="Noegel A.A."/>
            <person name="Schaap P."/>
            <person name="Gloeckner G."/>
        </authorList>
    </citation>
    <scope>NUCLEOTIDE SEQUENCE [LARGE SCALE GENOMIC DNA]</scope>
    <source>
        <strain evidence="4">SH3</strain>
    </source>
</reference>
<dbReference type="AlphaFoldDB" id="F4PWV3"/>
<accession>F4PWV3</accession>
<evidence type="ECO:0000313" key="4">
    <source>
        <dbReference type="Proteomes" id="UP000007797"/>
    </source>
</evidence>
<feature type="compositionally biased region" description="Basic and acidic residues" evidence="1">
    <location>
        <begin position="634"/>
        <end position="657"/>
    </location>
</feature>
<evidence type="ECO:0000256" key="2">
    <source>
        <dbReference type="SAM" id="Phobius"/>
    </source>
</evidence>
<dbReference type="KEGG" id="dfa:DFA_06856"/>
<keyword evidence="4" id="KW-1185">Reference proteome</keyword>
<keyword evidence="2" id="KW-0472">Membrane</keyword>
<proteinExistence type="predicted"/>
<keyword evidence="2" id="KW-0812">Transmembrane</keyword>
<dbReference type="Proteomes" id="UP000007797">
    <property type="component" value="Unassembled WGS sequence"/>
</dbReference>
<feature type="compositionally biased region" description="Acidic residues" evidence="1">
    <location>
        <begin position="658"/>
        <end position="668"/>
    </location>
</feature>
<organism evidence="3 4">
    <name type="scientific">Cavenderia fasciculata</name>
    <name type="common">Slime mold</name>
    <name type="synonym">Dictyostelium fasciculatum</name>
    <dbReference type="NCBI Taxonomy" id="261658"/>
    <lineage>
        <taxon>Eukaryota</taxon>
        <taxon>Amoebozoa</taxon>
        <taxon>Evosea</taxon>
        <taxon>Eumycetozoa</taxon>
        <taxon>Dictyostelia</taxon>
        <taxon>Acytosteliales</taxon>
        <taxon>Cavenderiaceae</taxon>
        <taxon>Cavenderia</taxon>
    </lineage>
</organism>
<name>F4PWV3_CACFS</name>